<dbReference type="EnsemblMetazoa" id="Aqu2.1.16235_001">
    <property type="protein sequence ID" value="Aqu2.1.16235_001"/>
    <property type="gene ID" value="Aqu2.1.16235"/>
</dbReference>
<evidence type="ECO:0000313" key="1">
    <source>
        <dbReference type="EnsemblMetazoa" id="Aqu2.1.16235_001"/>
    </source>
</evidence>
<dbReference type="AlphaFoldDB" id="A0A1X7TNI6"/>
<accession>A0A1X7TNI6</accession>
<protein>
    <submittedName>
        <fullName evidence="1">Uncharacterized protein</fullName>
    </submittedName>
</protein>
<reference evidence="1" key="1">
    <citation type="submission" date="2017-05" db="UniProtKB">
        <authorList>
            <consortium name="EnsemblMetazoa"/>
        </authorList>
    </citation>
    <scope>IDENTIFICATION</scope>
</reference>
<proteinExistence type="predicted"/>
<dbReference type="InParanoid" id="A0A1X7TNI6"/>
<sequence>MKKRLCGVKAFSETTHPAPFLILFLYEWSLLALRSGKEHRLLQYSPYQIKIIKKEGQIPYLEYSEEISKNNPGGLKGRK</sequence>
<organism evidence="1">
    <name type="scientific">Amphimedon queenslandica</name>
    <name type="common">Sponge</name>
    <dbReference type="NCBI Taxonomy" id="400682"/>
    <lineage>
        <taxon>Eukaryota</taxon>
        <taxon>Metazoa</taxon>
        <taxon>Porifera</taxon>
        <taxon>Demospongiae</taxon>
        <taxon>Heteroscleromorpha</taxon>
        <taxon>Haplosclerida</taxon>
        <taxon>Niphatidae</taxon>
        <taxon>Amphimedon</taxon>
    </lineage>
</organism>
<name>A0A1X7TNI6_AMPQE</name>